<dbReference type="Pfam" id="PF13374">
    <property type="entry name" value="TPR_10"/>
    <property type="match status" value="2"/>
</dbReference>
<dbReference type="Proteomes" id="UP000054485">
    <property type="component" value="Unassembled WGS sequence"/>
</dbReference>
<gene>
    <name evidence="1" type="ORF">CY34DRAFT_145932</name>
</gene>
<accession>A0A0D0B7I7</accession>
<proteinExistence type="predicted"/>
<dbReference type="Gene3D" id="1.25.40.10">
    <property type="entry name" value="Tetratricopeptide repeat domain"/>
    <property type="match status" value="3"/>
</dbReference>
<evidence type="ECO:0000313" key="1">
    <source>
        <dbReference type="EMBL" id="KIK42397.1"/>
    </source>
</evidence>
<dbReference type="SUPFAM" id="SSF48452">
    <property type="entry name" value="TPR-like"/>
    <property type="match status" value="1"/>
</dbReference>
<reference evidence="1 2" key="1">
    <citation type="submission" date="2014-04" db="EMBL/GenBank/DDBJ databases">
        <authorList>
            <consortium name="DOE Joint Genome Institute"/>
            <person name="Kuo A."/>
            <person name="Ruytinx J."/>
            <person name="Rineau F."/>
            <person name="Colpaert J."/>
            <person name="Kohler A."/>
            <person name="Nagy L.G."/>
            <person name="Floudas D."/>
            <person name="Copeland A."/>
            <person name="Barry K.W."/>
            <person name="Cichocki N."/>
            <person name="Veneault-Fourrey C."/>
            <person name="LaButti K."/>
            <person name="Lindquist E.A."/>
            <person name="Lipzen A."/>
            <person name="Lundell T."/>
            <person name="Morin E."/>
            <person name="Murat C."/>
            <person name="Sun H."/>
            <person name="Tunlid A."/>
            <person name="Henrissat B."/>
            <person name="Grigoriev I.V."/>
            <person name="Hibbett D.S."/>
            <person name="Martin F."/>
            <person name="Nordberg H.P."/>
            <person name="Cantor M.N."/>
            <person name="Hua S.X."/>
        </authorList>
    </citation>
    <scope>NUCLEOTIDE SEQUENCE [LARGE SCALE GENOMIC DNA]</scope>
    <source>
        <strain evidence="1 2">UH-Slu-Lm8-n1</strain>
    </source>
</reference>
<dbReference type="OrthoDB" id="9991317at2759"/>
<organism evidence="1 2">
    <name type="scientific">Suillus luteus UH-Slu-Lm8-n1</name>
    <dbReference type="NCBI Taxonomy" id="930992"/>
    <lineage>
        <taxon>Eukaryota</taxon>
        <taxon>Fungi</taxon>
        <taxon>Dikarya</taxon>
        <taxon>Basidiomycota</taxon>
        <taxon>Agaricomycotina</taxon>
        <taxon>Agaricomycetes</taxon>
        <taxon>Agaricomycetidae</taxon>
        <taxon>Boletales</taxon>
        <taxon>Suillineae</taxon>
        <taxon>Suillaceae</taxon>
        <taxon>Suillus</taxon>
    </lineage>
</organism>
<protein>
    <submittedName>
        <fullName evidence="1">Unplaced genomic scaffold CY34scaffold_109, whole genome shotgun sequence</fullName>
    </submittedName>
</protein>
<dbReference type="HOGENOM" id="CLU_001305_0_1_1"/>
<reference evidence="2" key="2">
    <citation type="submission" date="2015-01" db="EMBL/GenBank/DDBJ databases">
        <title>Evolutionary Origins and Diversification of the Mycorrhizal Mutualists.</title>
        <authorList>
            <consortium name="DOE Joint Genome Institute"/>
            <consortium name="Mycorrhizal Genomics Consortium"/>
            <person name="Kohler A."/>
            <person name="Kuo A."/>
            <person name="Nagy L.G."/>
            <person name="Floudas D."/>
            <person name="Copeland A."/>
            <person name="Barry K.W."/>
            <person name="Cichocki N."/>
            <person name="Veneault-Fourrey C."/>
            <person name="LaButti K."/>
            <person name="Lindquist E.A."/>
            <person name="Lipzen A."/>
            <person name="Lundell T."/>
            <person name="Morin E."/>
            <person name="Murat C."/>
            <person name="Riley R."/>
            <person name="Ohm R."/>
            <person name="Sun H."/>
            <person name="Tunlid A."/>
            <person name="Henrissat B."/>
            <person name="Grigoriev I.V."/>
            <person name="Hibbett D.S."/>
            <person name="Martin F."/>
        </authorList>
    </citation>
    <scope>NUCLEOTIDE SEQUENCE [LARGE SCALE GENOMIC DNA]</scope>
    <source>
        <strain evidence="2">UH-Slu-Lm8-n1</strain>
    </source>
</reference>
<name>A0A0D0B7I7_9AGAM</name>
<dbReference type="InterPro" id="IPR011990">
    <property type="entry name" value="TPR-like_helical_dom_sf"/>
</dbReference>
<keyword evidence="2" id="KW-1185">Reference proteome</keyword>
<evidence type="ECO:0000313" key="2">
    <source>
        <dbReference type="Proteomes" id="UP000054485"/>
    </source>
</evidence>
<sequence length="947" mass="106726">MHNSTIIPSSWEGQYIRLEPIRLNHLLLPSERIPAGFYVSINVDSRRRWKSPVRVLSSDEVQVLGDVVTLSLCDVPELSVEIRVSYELGRMLGSGEVIGKLETSWDELLDHGDEPFKLSFPSICDHPPSLTLKATVIDPCNDQDSTLFDSLIDCNIARAADAGHAQFAEYVSSESVSHLNNAVEHFQLVLDQCPVDHPDRAAALTNLAWTRLKGYIQGDFQDIDYVTSLFREALALRPQGHPDHPLSLYHLAEALTRRYIKEDITIYIHESAQLYFKLLPFCPEGTYLRGIVAGENGVDYVINASSNLPTDASDEGIHFRRVVLQLCPPVHQRRPNALDELSNSLQSRFQLRGSVDDLDECIQHRREAVSLCSEGHPDRGNYLNDLAVSLRSRFQHQRKSHDLDDAISLHEEALLLRPVGHKYRDTSLSSLGGALRMRFIQRGGVDDIDRAISLRREALTLSSPGHPHRDTILNDLAIALKIRYNNFDVNEDLNEAIDLYRKFLLLKQIDSPMRHRSLHNLSSALSSRFTKTQDNGDVEEAIRLCQESLDALPSLHPGRHASYRWLNEAYLSRYRVQHNIIDLSHAVENFRLASRHPTQGFPRRIETALRWVNEAEKYKHDSALEAYQLCLELFDNHVMTRPSIISRHEAATAFRGAHSLPVDAASCAIRRNDLGQAVELVEQGRGQQWSLASRLRTPLEDLESTSPELARKLSELSKSLSNAQGSATLTDRAAADIAAIQYRRLMEQWGAAVTEIRNLEGFSRFLLPPSYADLQKAARYGPVIILIASQYLCSAIVVPTSGGPYDVRFPRITLAHLKKLKTDFAREIRQASFMGPTEPRKDLRGLLRVVWDEIMFPIVDVLEHNLKLRRRSRIWLCPTADFTSIPLHAANSFRMKADGSGPEYCLEDLYICSYTPTLSALIRAQESMKNRVPPSFVAIGQGEPGSG</sequence>
<feature type="non-terminal residue" evidence="1">
    <location>
        <position position="947"/>
    </location>
</feature>
<dbReference type="InParanoid" id="A0A0D0B7I7"/>
<dbReference type="STRING" id="930992.A0A0D0B7I7"/>
<dbReference type="AlphaFoldDB" id="A0A0D0B7I7"/>
<dbReference type="EMBL" id="KN835240">
    <property type="protein sequence ID" value="KIK42397.1"/>
    <property type="molecule type" value="Genomic_DNA"/>
</dbReference>